<feature type="domain" description="Timeless C-terminal" evidence="8">
    <location>
        <begin position="1033"/>
        <end position="1111"/>
    </location>
</feature>
<comment type="subcellular location">
    <subcellularLocation>
        <location evidence="1">Nucleus</location>
    </subcellularLocation>
</comment>
<feature type="compositionally biased region" description="Low complexity" evidence="6">
    <location>
        <begin position="1171"/>
        <end position="1184"/>
    </location>
</feature>
<dbReference type="RefSeq" id="XP_031783083.1">
    <property type="nucleotide sequence ID" value="XM_031927223.2"/>
</dbReference>
<dbReference type="SMR" id="A0A7M7QBP6"/>
<feature type="compositionally biased region" description="Basic and acidic residues" evidence="6">
    <location>
        <begin position="1345"/>
        <end position="1354"/>
    </location>
</feature>
<dbReference type="InterPro" id="IPR006906">
    <property type="entry name" value="Timeless_N"/>
</dbReference>
<keyword evidence="3" id="KW-0539">Nucleus</keyword>
<dbReference type="FunCoup" id="A0A7M7QBP6">
    <property type="interactions" value="593"/>
</dbReference>
<dbReference type="GO" id="GO:0031298">
    <property type="term" value="C:replication fork protection complex"/>
    <property type="evidence" value="ECO:0007669"/>
    <property type="project" value="TreeGrafter"/>
</dbReference>
<reference evidence="9" key="1">
    <citation type="submission" date="2021-01" db="UniProtKB">
        <authorList>
            <consortium name="EnsemblMetazoa"/>
        </authorList>
    </citation>
    <scope>IDENTIFICATION</scope>
</reference>
<dbReference type="PANTHER" id="PTHR22940:SF4">
    <property type="entry name" value="PROTEIN TIMELESS HOMOLOG"/>
    <property type="match status" value="1"/>
</dbReference>
<dbReference type="EnsemblMetazoa" id="XM_031927221">
    <property type="protein sequence ID" value="XP_031783081"/>
    <property type="gene ID" value="LOC100121375"/>
</dbReference>
<dbReference type="EnsemblMetazoa" id="XM_031927224">
    <property type="protein sequence ID" value="XP_031783084"/>
    <property type="gene ID" value="LOC100121375"/>
</dbReference>
<evidence type="ECO:0008006" key="11">
    <source>
        <dbReference type="Google" id="ProtNLM"/>
    </source>
</evidence>
<dbReference type="GO" id="GO:0003677">
    <property type="term" value="F:DNA binding"/>
    <property type="evidence" value="ECO:0007669"/>
    <property type="project" value="TreeGrafter"/>
</dbReference>
<dbReference type="GO" id="GO:0048511">
    <property type="term" value="P:rhythmic process"/>
    <property type="evidence" value="ECO:0007669"/>
    <property type="project" value="UniProtKB-KW"/>
</dbReference>
<accession>A0A7M7QBP6</accession>
<feature type="domain" description="Timeless N-terminal" evidence="7">
    <location>
        <begin position="31"/>
        <end position="291"/>
    </location>
</feature>
<evidence type="ECO:0000259" key="7">
    <source>
        <dbReference type="Pfam" id="PF04821"/>
    </source>
</evidence>
<evidence type="ECO:0000313" key="10">
    <source>
        <dbReference type="Proteomes" id="UP000002358"/>
    </source>
</evidence>
<dbReference type="Pfam" id="PF26019">
    <property type="entry name" value="HTH_TIMELESS"/>
    <property type="match status" value="1"/>
</dbReference>
<protein>
    <recommendedName>
        <fullName evidence="11">Protein timeless homolog</fullName>
    </recommendedName>
</protein>
<feature type="compositionally biased region" description="Basic residues" evidence="6">
    <location>
        <begin position="534"/>
        <end position="546"/>
    </location>
</feature>
<feature type="region of interest" description="Disordered" evidence="6">
    <location>
        <begin position="534"/>
        <end position="562"/>
    </location>
</feature>
<dbReference type="GO" id="GO:0009649">
    <property type="term" value="P:entrainment of circadian clock"/>
    <property type="evidence" value="ECO:0007669"/>
    <property type="project" value="TreeGrafter"/>
</dbReference>
<name>A0A7M7QBP6_NASVI</name>
<evidence type="ECO:0000256" key="4">
    <source>
        <dbReference type="ARBA" id="ARBA00023306"/>
    </source>
</evidence>
<dbReference type="OrthoDB" id="310853at2759"/>
<dbReference type="Pfam" id="PF05029">
    <property type="entry name" value="TIMELESS_C"/>
    <property type="match status" value="1"/>
</dbReference>
<comment type="similarity">
    <text evidence="2">Belongs to the timeless family.</text>
</comment>
<feature type="compositionally biased region" description="Basic and acidic residues" evidence="6">
    <location>
        <begin position="1155"/>
        <end position="1167"/>
    </location>
</feature>
<sequence length="1397" mass="160565">MTAAALQISDVIYAELTATCDALGYNDGNKFLLDKNAIEVLKDLIRYLKRDDDIHSVRRYLGHSKLLQRDLLKIFVEHVNKTELWNVLLRLLINLTSPALMVYNEELPSEKITRSYYLQILSHLQEYKSAMANDAVWGIIHEKMKNILTIESEERGEENEMIMERILTLIRNVLRVPASDSENRTDNDTSIHDEVLFALNTTGVTELLVYIASSSKEQQYHMQILEIIAFMLQGQNPARLARVGLQRSNHEKEAEEARLVLMRQKEQAEKLAKMKKYAGSRHSRFGGTYVVQNMKAIGDNEMICHKPYQKIEDLNFSVTKQKTKKRKNKNELMSLGEERISALSVRLFLKEFCVEFLNGAYNPVMRYVRSCINGTGAVASDASHYLWALRFFMNFNRHYNFRVKYVSETISTEVFYLVQRQIEHNYEMILSDKKKAAFWSTRMHLGINAYQELLLTLIEMDKSKDDGVKRSSRAIMGNIFYVPEYRDTILSQLLNYNELTMSRDYLVDLVTTVHIFLKMLKNFCEKERNVVVQKVKRKKPKKKSKSANKAATQPAAPLPSLEERWDDVGPEVSAVMQQNEIPVVAPFDGASEVPIDDQKGDAMKRIQKLLRCKDYEQAIGLLRSAREVWPENDSFGKANLSVEEEFLVLREIFFAELGVPDEVPGTQGSGNQVEGLLNYEDEEDDDEENEEEEEETRFEETSFKFMDFLQRFANLRVVSNLAILLKNFERNTPELNHYVLKMFHRIALDCKMPAMLYQASIFRVFQRVFQSDSRVHKELASFARFVFRGFAEVASRNPKAYMELLFWKSTKQATEMVDGYDAEPQAKKSKSAWSEEEEDELRTLFMEHQTNKPSQDVVDYILSNLISQDRTRRGVMKKLKEMYLIVNSKSVRSEVSKRLPKEWSEEEVAQLTELWEQVREEDDPVGLIYDSLRIKRSKPKIKEKLLELNLAEDAKQLRKKRTKKSSGPKSSWENASASEDEDGSGSDEDEDGDGGVSGSDAGKKKKKKEKSRKERKKSKQPAIVYTDAQLSGLLKDVIANNLQEALQWLKESLEESLEDRDEESHEGLALVPLTAETSAAMDSPNFQRFLRGAGIEPPDLEEAYWRIPASMLVTTVKKRIEIIDKALKGEFVEEVVVASRRRGESESDEDDDDFFERLKKYSKRNDGDAESAPSTSQKSASSKSAARKVDENPESPKSDKENHDTENEILSYGNAKRSDSEEEEDKTSPTTKSPDEEKKTKPKRIKTVLDLSDSEDERQPSQEENNDDAIRTDSSQDKTSKSKRVLESDSEEEKMETESQSQTDVRSKIEPKEGSAKSSRIRKVLDSDSEEEAEKLPQDADESSLEAKRTRSENSDSETPMQKKRRVLDSDEEDDFVKEAEKPVEKKRSRVLSDDEE</sequence>
<dbReference type="InParanoid" id="A0A7M7QBP6"/>
<keyword evidence="4" id="KW-0131">Cell cycle</keyword>
<dbReference type="GO" id="GO:0006281">
    <property type="term" value="P:DNA repair"/>
    <property type="evidence" value="ECO:0007669"/>
    <property type="project" value="TreeGrafter"/>
</dbReference>
<feature type="compositionally biased region" description="Basic residues" evidence="6">
    <location>
        <begin position="1003"/>
        <end position="1019"/>
    </location>
</feature>
<feature type="region of interest" description="Disordered" evidence="6">
    <location>
        <begin position="956"/>
        <end position="1021"/>
    </location>
</feature>
<dbReference type="InterPro" id="IPR007725">
    <property type="entry name" value="TIMELESS_C"/>
</dbReference>
<feature type="compositionally biased region" description="Basic and acidic residues" evidence="6">
    <location>
        <begin position="1377"/>
        <end position="1386"/>
    </location>
</feature>
<dbReference type="GO" id="GO:0000076">
    <property type="term" value="P:DNA replication checkpoint signaling"/>
    <property type="evidence" value="ECO:0007669"/>
    <property type="project" value="TreeGrafter"/>
</dbReference>
<dbReference type="Proteomes" id="UP000002358">
    <property type="component" value="Chromosome 3"/>
</dbReference>
<dbReference type="GeneID" id="100121375"/>
<dbReference type="GO" id="GO:0043111">
    <property type="term" value="P:replication fork arrest"/>
    <property type="evidence" value="ECO:0007669"/>
    <property type="project" value="TreeGrafter"/>
</dbReference>
<dbReference type="PANTHER" id="PTHR22940">
    <property type="entry name" value="TIMEOUT/TIMELESS-2"/>
    <property type="match status" value="1"/>
</dbReference>
<organism evidence="9 10">
    <name type="scientific">Nasonia vitripennis</name>
    <name type="common">Parasitic wasp</name>
    <dbReference type="NCBI Taxonomy" id="7425"/>
    <lineage>
        <taxon>Eukaryota</taxon>
        <taxon>Metazoa</taxon>
        <taxon>Ecdysozoa</taxon>
        <taxon>Arthropoda</taxon>
        <taxon>Hexapoda</taxon>
        <taxon>Insecta</taxon>
        <taxon>Pterygota</taxon>
        <taxon>Neoptera</taxon>
        <taxon>Endopterygota</taxon>
        <taxon>Hymenoptera</taxon>
        <taxon>Apocrita</taxon>
        <taxon>Proctotrupomorpha</taxon>
        <taxon>Chalcidoidea</taxon>
        <taxon>Pteromalidae</taxon>
        <taxon>Pteromalinae</taxon>
        <taxon>Nasonia</taxon>
    </lineage>
</organism>
<evidence type="ECO:0000256" key="3">
    <source>
        <dbReference type="ARBA" id="ARBA00023242"/>
    </source>
</evidence>
<dbReference type="Pfam" id="PF04821">
    <property type="entry name" value="TIMELESS"/>
    <property type="match status" value="1"/>
</dbReference>
<dbReference type="RefSeq" id="XP_031783081.1">
    <property type="nucleotide sequence ID" value="XM_031927221.2"/>
</dbReference>
<dbReference type="EnsemblMetazoa" id="XM_032597820">
    <property type="protein sequence ID" value="XP_032453711"/>
    <property type="gene ID" value="LOC100121375"/>
</dbReference>
<dbReference type="EnsemblMetazoa" id="XM_031927225">
    <property type="protein sequence ID" value="XP_031783085"/>
    <property type="gene ID" value="LOC100121375"/>
</dbReference>
<dbReference type="RefSeq" id="XP_032453711.1">
    <property type="nucleotide sequence ID" value="XM_032597820.1"/>
</dbReference>
<evidence type="ECO:0000256" key="6">
    <source>
        <dbReference type="SAM" id="MobiDB-lite"/>
    </source>
</evidence>
<keyword evidence="10" id="KW-1185">Reference proteome</keyword>
<evidence type="ECO:0000256" key="5">
    <source>
        <dbReference type="SAM" id="Coils"/>
    </source>
</evidence>
<evidence type="ECO:0000256" key="2">
    <source>
        <dbReference type="ARBA" id="ARBA00008174"/>
    </source>
</evidence>
<feature type="compositionally biased region" description="Basic and acidic residues" evidence="6">
    <location>
        <begin position="1187"/>
        <end position="1206"/>
    </location>
</feature>
<evidence type="ECO:0000313" key="9">
    <source>
        <dbReference type="EnsemblMetazoa" id="XP_031783083"/>
    </source>
</evidence>
<dbReference type="InterPro" id="IPR016024">
    <property type="entry name" value="ARM-type_fold"/>
</dbReference>
<feature type="coiled-coil region" evidence="5">
    <location>
        <begin position="245"/>
        <end position="274"/>
    </location>
</feature>
<feature type="region of interest" description="Disordered" evidence="6">
    <location>
        <begin position="1138"/>
        <end position="1397"/>
    </location>
</feature>
<keyword evidence="5" id="KW-0175">Coiled coil</keyword>
<feature type="compositionally biased region" description="Basic and acidic residues" evidence="6">
    <location>
        <begin position="1268"/>
        <end position="1287"/>
    </location>
</feature>
<dbReference type="RefSeq" id="XP_031783085.1">
    <property type="nucleotide sequence ID" value="XM_031927225.2"/>
</dbReference>
<dbReference type="InterPro" id="IPR044998">
    <property type="entry name" value="Timeless"/>
</dbReference>
<evidence type="ECO:0000256" key="1">
    <source>
        <dbReference type="ARBA" id="ARBA00004123"/>
    </source>
</evidence>
<feature type="compositionally biased region" description="Basic residues" evidence="6">
    <location>
        <begin position="957"/>
        <end position="966"/>
    </location>
</feature>
<dbReference type="RefSeq" id="XP_031783084.1">
    <property type="nucleotide sequence ID" value="XM_031927224.2"/>
</dbReference>
<evidence type="ECO:0000259" key="8">
    <source>
        <dbReference type="Pfam" id="PF05029"/>
    </source>
</evidence>
<proteinExistence type="inferred from homology"/>
<dbReference type="SUPFAM" id="SSF48371">
    <property type="entry name" value="ARM repeat"/>
    <property type="match status" value="1"/>
</dbReference>
<dbReference type="CTD" id="41615"/>
<feature type="compositionally biased region" description="Acidic residues" evidence="6">
    <location>
        <begin position="978"/>
        <end position="993"/>
    </location>
</feature>
<feature type="compositionally biased region" description="Basic and acidic residues" evidence="6">
    <location>
        <begin position="1305"/>
        <end position="1315"/>
    </location>
</feature>
<dbReference type="KEGG" id="nvi:100121375"/>
<feature type="compositionally biased region" description="Acidic residues" evidence="6">
    <location>
        <begin position="1327"/>
        <end position="1344"/>
    </location>
</feature>
<dbReference type="EnsemblMetazoa" id="XM_031927223">
    <property type="protein sequence ID" value="XP_031783083"/>
    <property type="gene ID" value="LOC100121375"/>
</dbReference>